<feature type="transmembrane region" description="Helical" evidence="1">
    <location>
        <begin position="37"/>
        <end position="54"/>
    </location>
</feature>
<protein>
    <submittedName>
        <fullName evidence="2">Uncharacterized protein</fullName>
    </submittedName>
</protein>
<dbReference type="AlphaFoldDB" id="A0A3S5AGL2"/>
<dbReference type="OrthoDB" id="6136301at2759"/>
<accession>A0A3S5AGL2</accession>
<sequence length="120" mass="13802">MPDHRVDGDVPRSTDIPGGKGIEIENIMREFIHTHGFKWYHIILFLFSVVSYITDVASDAYLTFTYFRQVSAVINVNILYCGPFEVFLKFKLSLDEDYCKAYDVSHLLGVFVFDFMTSVG</sequence>
<proteinExistence type="predicted"/>
<keyword evidence="1" id="KW-1133">Transmembrane helix</keyword>
<comment type="caution">
    <text evidence="2">The sequence shown here is derived from an EMBL/GenBank/DDBJ whole genome shotgun (WGS) entry which is preliminary data.</text>
</comment>
<evidence type="ECO:0000313" key="3">
    <source>
        <dbReference type="Proteomes" id="UP000784294"/>
    </source>
</evidence>
<evidence type="ECO:0000313" key="2">
    <source>
        <dbReference type="EMBL" id="VEL28713.1"/>
    </source>
</evidence>
<dbReference type="EMBL" id="CAAALY010097161">
    <property type="protein sequence ID" value="VEL28713.1"/>
    <property type="molecule type" value="Genomic_DNA"/>
</dbReference>
<organism evidence="2 3">
    <name type="scientific">Protopolystoma xenopodis</name>
    <dbReference type="NCBI Taxonomy" id="117903"/>
    <lineage>
        <taxon>Eukaryota</taxon>
        <taxon>Metazoa</taxon>
        <taxon>Spiralia</taxon>
        <taxon>Lophotrochozoa</taxon>
        <taxon>Platyhelminthes</taxon>
        <taxon>Monogenea</taxon>
        <taxon>Polyopisthocotylea</taxon>
        <taxon>Polystomatidea</taxon>
        <taxon>Polystomatidae</taxon>
        <taxon>Protopolystoma</taxon>
    </lineage>
</organism>
<name>A0A3S5AGL2_9PLAT</name>
<evidence type="ECO:0000256" key="1">
    <source>
        <dbReference type="SAM" id="Phobius"/>
    </source>
</evidence>
<keyword evidence="1" id="KW-0812">Transmembrane</keyword>
<reference evidence="2" key="1">
    <citation type="submission" date="2018-11" db="EMBL/GenBank/DDBJ databases">
        <authorList>
            <consortium name="Pathogen Informatics"/>
        </authorList>
    </citation>
    <scope>NUCLEOTIDE SEQUENCE</scope>
</reference>
<gene>
    <name evidence="2" type="ORF">PXEA_LOCUS22153</name>
</gene>
<dbReference type="Proteomes" id="UP000784294">
    <property type="component" value="Unassembled WGS sequence"/>
</dbReference>
<keyword evidence="1" id="KW-0472">Membrane</keyword>
<keyword evidence="3" id="KW-1185">Reference proteome</keyword>